<evidence type="ECO:0000259" key="1">
    <source>
        <dbReference type="Pfam" id="PF18730"/>
    </source>
</evidence>
<accession>A0ABS4FSR2</accession>
<keyword evidence="3" id="KW-1185">Reference proteome</keyword>
<evidence type="ECO:0000313" key="3">
    <source>
        <dbReference type="Proteomes" id="UP001519272"/>
    </source>
</evidence>
<gene>
    <name evidence="2" type="ORF">J2Z32_002234</name>
</gene>
<protein>
    <submittedName>
        <fullName evidence="2">Molecular chaperone GrpE (Heat shock protein)</fullName>
    </submittedName>
</protein>
<evidence type="ECO:0000313" key="2">
    <source>
        <dbReference type="EMBL" id="MBP1905604.1"/>
    </source>
</evidence>
<comment type="caution">
    <text evidence="2">The sequence shown here is derived from an EMBL/GenBank/DDBJ whole genome shotgun (WGS) entry which is preliminary data.</text>
</comment>
<proteinExistence type="predicted"/>
<dbReference type="EMBL" id="JAGGKG010000009">
    <property type="protein sequence ID" value="MBP1905604.1"/>
    <property type="molecule type" value="Genomic_DNA"/>
</dbReference>
<feature type="domain" description="Cthe-2314-like HEPN" evidence="1">
    <location>
        <begin position="51"/>
        <end position="229"/>
    </location>
</feature>
<name>A0ABS4FSR2_9BACL</name>
<dbReference type="Pfam" id="PF18730">
    <property type="entry name" value="HEPN_Cthe2314"/>
    <property type="match status" value="1"/>
</dbReference>
<dbReference type="InterPro" id="IPR041394">
    <property type="entry name" value="HEPN_Cthe2314"/>
</dbReference>
<sequence>MLRELLGQSPRENEGLLADTFLSIKETIHLLQKEMNDSKDPSHDFRKLEIWCRGLLSSLDELEGCLFAATFFRNKVVKSSTEDMNAAEQMDYARYVFFYKDGFIRVFSILDKLGTVLNELFDLHTSKVKTHFSYFTVLRQFAYMKTHPDLGNKLFAIKEQYKEALSELRRRRNTEIHYMNSEMKDDLWQRHQALYGKIKLEDLDAHLHDLQQGFNMVCETMLTTFSYTNQRWKKVKDN</sequence>
<dbReference type="RefSeq" id="WP_210089227.1">
    <property type="nucleotide sequence ID" value="NZ_JAGGKG010000009.1"/>
</dbReference>
<dbReference type="Proteomes" id="UP001519272">
    <property type="component" value="Unassembled WGS sequence"/>
</dbReference>
<reference evidence="2 3" key="1">
    <citation type="submission" date="2021-03" db="EMBL/GenBank/DDBJ databases">
        <title>Genomic Encyclopedia of Type Strains, Phase IV (KMG-IV): sequencing the most valuable type-strain genomes for metagenomic binning, comparative biology and taxonomic classification.</title>
        <authorList>
            <person name="Goeker M."/>
        </authorList>
    </citation>
    <scope>NUCLEOTIDE SEQUENCE [LARGE SCALE GENOMIC DNA]</scope>
    <source>
        <strain evidence="2 3">DSM 14349</strain>
    </source>
</reference>
<organism evidence="2 3">
    <name type="scientific">Paenibacillus turicensis</name>
    <dbReference type="NCBI Taxonomy" id="160487"/>
    <lineage>
        <taxon>Bacteria</taxon>
        <taxon>Bacillati</taxon>
        <taxon>Bacillota</taxon>
        <taxon>Bacilli</taxon>
        <taxon>Bacillales</taxon>
        <taxon>Paenibacillaceae</taxon>
        <taxon>Paenibacillus</taxon>
    </lineage>
</organism>